<organism evidence="3 4">
    <name type="scientific">Agrocybe chaxingu</name>
    <dbReference type="NCBI Taxonomy" id="84603"/>
    <lineage>
        <taxon>Eukaryota</taxon>
        <taxon>Fungi</taxon>
        <taxon>Dikarya</taxon>
        <taxon>Basidiomycota</taxon>
        <taxon>Agaricomycotina</taxon>
        <taxon>Agaricomycetes</taxon>
        <taxon>Agaricomycetidae</taxon>
        <taxon>Agaricales</taxon>
        <taxon>Agaricineae</taxon>
        <taxon>Strophariaceae</taxon>
        <taxon>Agrocybe</taxon>
    </lineage>
</organism>
<evidence type="ECO:0000259" key="2">
    <source>
        <dbReference type="PROSITE" id="PS50181"/>
    </source>
</evidence>
<accession>A0A9W8MPJ5</accession>
<evidence type="ECO:0000313" key="3">
    <source>
        <dbReference type="EMBL" id="KAJ3484819.1"/>
    </source>
</evidence>
<dbReference type="CDD" id="cd09917">
    <property type="entry name" value="F-box_SF"/>
    <property type="match status" value="1"/>
</dbReference>
<dbReference type="Gene3D" id="1.20.1280.50">
    <property type="match status" value="1"/>
</dbReference>
<dbReference type="EMBL" id="JANKHO010003273">
    <property type="protein sequence ID" value="KAJ3484819.1"/>
    <property type="molecule type" value="Genomic_DNA"/>
</dbReference>
<protein>
    <recommendedName>
        <fullName evidence="2">F-box domain-containing protein</fullName>
    </recommendedName>
</protein>
<evidence type="ECO:0000313" key="4">
    <source>
        <dbReference type="Proteomes" id="UP001148786"/>
    </source>
</evidence>
<reference evidence="3" key="1">
    <citation type="submission" date="2022-07" db="EMBL/GenBank/DDBJ databases">
        <title>Genome Sequence of Agrocybe chaxingu.</title>
        <authorList>
            <person name="Buettner E."/>
        </authorList>
    </citation>
    <scope>NUCLEOTIDE SEQUENCE</scope>
    <source>
        <strain evidence="3">MP-N11</strain>
    </source>
</reference>
<dbReference type="Proteomes" id="UP001148786">
    <property type="component" value="Unassembled WGS sequence"/>
</dbReference>
<comment type="caution">
    <text evidence="3">The sequence shown here is derived from an EMBL/GenBank/DDBJ whole genome shotgun (WGS) entry which is preliminary data.</text>
</comment>
<evidence type="ECO:0000256" key="1">
    <source>
        <dbReference type="SAM" id="MobiDB-lite"/>
    </source>
</evidence>
<dbReference type="SUPFAM" id="SSF81383">
    <property type="entry name" value="F-box domain"/>
    <property type="match status" value="1"/>
</dbReference>
<dbReference type="InterPro" id="IPR001810">
    <property type="entry name" value="F-box_dom"/>
</dbReference>
<feature type="compositionally biased region" description="Polar residues" evidence="1">
    <location>
        <begin position="248"/>
        <end position="271"/>
    </location>
</feature>
<dbReference type="InterPro" id="IPR036047">
    <property type="entry name" value="F-box-like_dom_sf"/>
</dbReference>
<dbReference type="Pfam" id="PF00646">
    <property type="entry name" value="F-box"/>
    <property type="match status" value="1"/>
</dbReference>
<dbReference type="OrthoDB" id="2751409at2759"/>
<keyword evidence="4" id="KW-1185">Reference proteome</keyword>
<gene>
    <name evidence="3" type="ORF">NLJ89_g11951</name>
</gene>
<dbReference type="PROSITE" id="PS50181">
    <property type="entry name" value="FBOX"/>
    <property type="match status" value="1"/>
</dbReference>
<feature type="region of interest" description="Disordered" evidence="1">
    <location>
        <begin position="248"/>
        <end position="290"/>
    </location>
</feature>
<feature type="domain" description="F-box" evidence="2">
    <location>
        <begin position="4"/>
        <end position="52"/>
    </location>
</feature>
<dbReference type="AlphaFoldDB" id="A0A9W8MPJ5"/>
<sequence length="290" mass="33193">MATTTNLLQLPCEIILNVFNYLPLHDLQTCRCTNKALHILIRDSVVLQYKMALETAQAEDNPCSLAPYSEKLEDLRASEEAWSMVKPKFAVQIPVQHHPSGIYDLTGGAYLLGNIDRKTLHYLKLPRTLRDDRSWRSVTVDRTIIDMGLCVFEHDLIVIITTHRREQTEPAMFDIELTLREFSSDQRHPQAKEERILVMTSPYEKPAVGIEIVGDHLVLILTFYHHPHQPNDRVFIYEWRTSVLKANTSSSSQTHMQTPSRSFASHPSQPSRALRPSSLSHYPVSSRAAR</sequence>
<name>A0A9W8MPJ5_9AGAR</name>
<dbReference type="SMART" id="SM00256">
    <property type="entry name" value="FBOX"/>
    <property type="match status" value="1"/>
</dbReference>
<proteinExistence type="predicted"/>